<dbReference type="PROSITE" id="PS50089">
    <property type="entry name" value="ZF_RING_2"/>
    <property type="match status" value="1"/>
</dbReference>
<name>A0AAD6UM26_9AGAR</name>
<dbReference type="EMBL" id="JARJCW010000178">
    <property type="protein sequence ID" value="KAJ7189417.1"/>
    <property type="molecule type" value="Genomic_DNA"/>
</dbReference>
<dbReference type="SMART" id="SM00744">
    <property type="entry name" value="RINGv"/>
    <property type="match status" value="1"/>
</dbReference>
<keyword evidence="2 4" id="KW-0863">Zinc-finger</keyword>
<comment type="caution">
    <text evidence="8">The sequence shown here is derived from an EMBL/GenBank/DDBJ whole genome shotgun (WGS) entry which is preliminary data.</text>
</comment>
<feature type="domain" description="RING-type" evidence="6">
    <location>
        <begin position="199"/>
        <end position="249"/>
    </location>
</feature>
<reference evidence="8" key="1">
    <citation type="submission" date="2023-03" db="EMBL/GenBank/DDBJ databases">
        <title>Massive genome expansion in bonnet fungi (Mycena s.s.) driven by repeated elements and novel gene families across ecological guilds.</title>
        <authorList>
            <consortium name="Lawrence Berkeley National Laboratory"/>
            <person name="Harder C.B."/>
            <person name="Miyauchi S."/>
            <person name="Viragh M."/>
            <person name="Kuo A."/>
            <person name="Thoen E."/>
            <person name="Andreopoulos B."/>
            <person name="Lu D."/>
            <person name="Skrede I."/>
            <person name="Drula E."/>
            <person name="Henrissat B."/>
            <person name="Morin E."/>
            <person name="Kohler A."/>
            <person name="Barry K."/>
            <person name="LaButti K."/>
            <person name="Morin E."/>
            <person name="Salamov A."/>
            <person name="Lipzen A."/>
            <person name="Mereny Z."/>
            <person name="Hegedus B."/>
            <person name="Baldrian P."/>
            <person name="Stursova M."/>
            <person name="Weitz H."/>
            <person name="Taylor A."/>
            <person name="Grigoriev I.V."/>
            <person name="Nagy L.G."/>
            <person name="Martin F."/>
            <person name="Kauserud H."/>
        </authorList>
    </citation>
    <scope>NUCLEOTIDE SEQUENCE</scope>
    <source>
        <strain evidence="8">9144</strain>
    </source>
</reference>
<evidence type="ECO:0000256" key="1">
    <source>
        <dbReference type="ARBA" id="ARBA00022723"/>
    </source>
</evidence>
<dbReference type="InterPro" id="IPR007527">
    <property type="entry name" value="Znf_SWIM"/>
</dbReference>
<evidence type="ECO:0000259" key="7">
    <source>
        <dbReference type="PROSITE" id="PS50966"/>
    </source>
</evidence>
<evidence type="ECO:0000313" key="8">
    <source>
        <dbReference type="EMBL" id="KAJ7189417.1"/>
    </source>
</evidence>
<dbReference type="InterPro" id="IPR001841">
    <property type="entry name" value="Znf_RING"/>
</dbReference>
<dbReference type="GO" id="GO:0008270">
    <property type="term" value="F:zinc ion binding"/>
    <property type="evidence" value="ECO:0007669"/>
    <property type="project" value="UniProtKB-KW"/>
</dbReference>
<dbReference type="InterPro" id="IPR013083">
    <property type="entry name" value="Znf_RING/FYVE/PHD"/>
</dbReference>
<dbReference type="Gene3D" id="3.30.40.10">
    <property type="entry name" value="Zinc/RING finger domain, C3HC4 (zinc finger)"/>
    <property type="match status" value="1"/>
</dbReference>
<accession>A0AAD6UM26</accession>
<dbReference type="PROSITE" id="PS50966">
    <property type="entry name" value="ZF_SWIM"/>
    <property type="match status" value="1"/>
</dbReference>
<evidence type="ECO:0000313" key="9">
    <source>
        <dbReference type="Proteomes" id="UP001219525"/>
    </source>
</evidence>
<feature type="compositionally biased region" description="Basic and acidic residues" evidence="5">
    <location>
        <begin position="1"/>
        <end position="13"/>
    </location>
</feature>
<proteinExistence type="predicted"/>
<evidence type="ECO:0000256" key="5">
    <source>
        <dbReference type="SAM" id="MobiDB-lite"/>
    </source>
</evidence>
<evidence type="ECO:0000256" key="4">
    <source>
        <dbReference type="PROSITE-ProRule" id="PRU00175"/>
    </source>
</evidence>
<dbReference type="Proteomes" id="UP001219525">
    <property type="component" value="Unassembled WGS sequence"/>
</dbReference>
<gene>
    <name evidence="8" type="ORF">GGX14DRAFT_538191</name>
</gene>
<dbReference type="GO" id="GO:0061630">
    <property type="term" value="F:ubiquitin protein ligase activity"/>
    <property type="evidence" value="ECO:0007669"/>
    <property type="project" value="InterPro"/>
</dbReference>
<feature type="compositionally biased region" description="Low complexity" evidence="5">
    <location>
        <begin position="176"/>
        <end position="187"/>
    </location>
</feature>
<keyword evidence="9" id="KW-1185">Reference proteome</keyword>
<protein>
    <recommendedName>
        <fullName evidence="10">SWIM-type domain-containing protein</fullName>
    </recommendedName>
</protein>
<evidence type="ECO:0008006" key="10">
    <source>
        <dbReference type="Google" id="ProtNLM"/>
    </source>
</evidence>
<feature type="domain" description="SWIM-type" evidence="7">
    <location>
        <begin position="105"/>
        <end position="137"/>
    </location>
</feature>
<sequence>MVQKRNRDGEFEQWRPAGSSSSPPKASSLVRPSSSPAKRSRRKAAGKSTEPSEKRLAVLKKKCPQNILDRVERVMTQRFFMVDRKRFEGELKEEFQVLVSTGNVYTVAIQRVPSCDCPDARKGNHCKHIVDQSTGYWYQKALLTHELESIFAGAPLAPNTLAHPRVREAYERAIGKSQPASTPASSAPKKRLPTEDDDCAVCYEKLHTVAESTLAFCESCSNAVHGECFEQWKQTSRNKGAKVTCMYCRAEWPTAGGAGATADVAREAGTTYVNVASVANVSRQRDTSTYYHGPRRGQRYYY</sequence>
<evidence type="ECO:0000256" key="2">
    <source>
        <dbReference type="ARBA" id="ARBA00022771"/>
    </source>
</evidence>
<keyword evidence="1" id="KW-0479">Metal-binding</keyword>
<dbReference type="AlphaFoldDB" id="A0AAD6UM26"/>
<dbReference type="InterPro" id="IPR039903">
    <property type="entry name" value="Zswim2"/>
</dbReference>
<feature type="region of interest" description="Disordered" evidence="5">
    <location>
        <begin position="1"/>
        <end position="54"/>
    </location>
</feature>
<dbReference type="PANTHER" id="PTHR21540:SF0">
    <property type="entry name" value="PHD FAMILY PROTEIN"/>
    <property type="match status" value="1"/>
</dbReference>
<organism evidence="8 9">
    <name type="scientific">Mycena pura</name>
    <dbReference type="NCBI Taxonomy" id="153505"/>
    <lineage>
        <taxon>Eukaryota</taxon>
        <taxon>Fungi</taxon>
        <taxon>Dikarya</taxon>
        <taxon>Basidiomycota</taxon>
        <taxon>Agaricomycotina</taxon>
        <taxon>Agaricomycetes</taxon>
        <taxon>Agaricomycetidae</taxon>
        <taxon>Agaricales</taxon>
        <taxon>Marasmiineae</taxon>
        <taxon>Mycenaceae</taxon>
        <taxon>Mycena</taxon>
    </lineage>
</organism>
<dbReference type="PANTHER" id="PTHR21540">
    <property type="entry name" value="RING FINGER AND SWIM DOMAIN-CONTAINING PROTEIN 2"/>
    <property type="match status" value="1"/>
</dbReference>
<dbReference type="InterPro" id="IPR011016">
    <property type="entry name" value="Znf_RING-CH"/>
</dbReference>
<keyword evidence="3" id="KW-0862">Zinc</keyword>
<dbReference type="SUPFAM" id="SSF57850">
    <property type="entry name" value="RING/U-box"/>
    <property type="match status" value="1"/>
</dbReference>
<evidence type="ECO:0000256" key="3">
    <source>
        <dbReference type="ARBA" id="ARBA00022833"/>
    </source>
</evidence>
<evidence type="ECO:0000259" key="6">
    <source>
        <dbReference type="PROSITE" id="PS50089"/>
    </source>
</evidence>
<feature type="compositionally biased region" description="Low complexity" evidence="5">
    <location>
        <begin position="16"/>
        <end position="37"/>
    </location>
</feature>
<feature type="region of interest" description="Disordered" evidence="5">
    <location>
        <begin position="173"/>
        <end position="193"/>
    </location>
</feature>